<dbReference type="GO" id="GO:0005524">
    <property type="term" value="F:ATP binding"/>
    <property type="evidence" value="ECO:0007669"/>
    <property type="project" value="UniProtKB-KW"/>
</dbReference>
<reference evidence="5" key="1">
    <citation type="journal article" date="2014" name="Front. Microbiol.">
        <title>High frequency of phylogenetically diverse reductive dehalogenase-homologous genes in deep subseafloor sedimentary metagenomes.</title>
        <authorList>
            <person name="Kawai M."/>
            <person name="Futagami T."/>
            <person name="Toyoda A."/>
            <person name="Takaki Y."/>
            <person name="Nishi S."/>
            <person name="Hori S."/>
            <person name="Arai W."/>
            <person name="Tsubouchi T."/>
            <person name="Morono Y."/>
            <person name="Uchiyama I."/>
            <person name="Ito T."/>
            <person name="Fujiyama A."/>
            <person name="Inagaki F."/>
            <person name="Takami H."/>
        </authorList>
    </citation>
    <scope>NUCLEOTIDE SEQUENCE</scope>
    <source>
        <strain evidence="5">Expedition CK06-06</strain>
    </source>
</reference>
<evidence type="ECO:0000256" key="3">
    <source>
        <dbReference type="ARBA" id="ARBA00022840"/>
    </source>
</evidence>
<keyword evidence="1" id="KW-0813">Transport</keyword>
<dbReference type="AlphaFoldDB" id="X0Y3S5"/>
<evidence type="ECO:0000313" key="5">
    <source>
        <dbReference type="EMBL" id="GAG41962.1"/>
    </source>
</evidence>
<evidence type="ECO:0000259" key="4">
    <source>
        <dbReference type="Pfam" id="PF00005"/>
    </source>
</evidence>
<feature type="non-terminal residue" evidence="5">
    <location>
        <position position="82"/>
    </location>
</feature>
<name>X0Y3S5_9ZZZZ</name>
<keyword evidence="3" id="KW-0067">ATP-binding</keyword>
<protein>
    <recommendedName>
        <fullName evidence="4">ABC transporter domain-containing protein</fullName>
    </recommendedName>
</protein>
<dbReference type="Pfam" id="PF00005">
    <property type="entry name" value="ABC_tran"/>
    <property type="match status" value="1"/>
</dbReference>
<dbReference type="Gene3D" id="3.40.50.300">
    <property type="entry name" value="P-loop containing nucleotide triphosphate hydrolases"/>
    <property type="match status" value="1"/>
</dbReference>
<dbReference type="InterPro" id="IPR027417">
    <property type="entry name" value="P-loop_NTPase"/>
</dbReference>
<sequence length="82" mass="9394">GDLVEVRRRLGIVFQHSDDQLFQTTVRDDIAFGPLNLGLERERVRARTREMVRLVGLDESYLPRTPYQLSAGEKRRVAIAGI</sequence>
<dbReference type="GO" id="GO:0042626">
    <property type="term" value="F:ATPase-coupled transmembrane transporter activity"/>
    <property type="evidence" value="ECO:0007669"/>
    <property type="project" value="TreeGrafter"/>
</dbReference>
<dbReference type="EMBL" id="BARS01058807">
    <property type="protein sequence ID" value="GAG41962.1"/>
    <property type="molecule type" value="Genomic_DNA"/>
</dbReference>
<evidence type="ECO:0000256" key="2">
    <source>
        <dbReference type="ARBA" id="ARBA00022741"/>
    </source>
</evidence>
<dbReference type="GO" id="GO:0016887">
    <property type="term" value="F:ATP hydrolysis activity"/>
    <property type="evidence" value="ECO:0007669"/>
    <property type="project" value="InterPro"/>
</dbReference>
<organism evidence="5">
    <name type="scientific">marine sediment metagenome</name>
    <dbReference type="NCBI Taxonomy" id="412755"/>
    <lineage>
        <taxon>unclassified sequences</taxon>
        <taxon>metagenomes</taxon>
        <taxon>ecological metagenomes</taxon>
    </lineage>
</organism>
<feature type="domain" description="ABC transporter" evidence="4">
    <location>
        <begin position="5"/>
        <end position="80"/>
    </location>
</feature>
<dbReference type="GO" id="GO:0043190">
    <property type="term" value="C:ATP-binding cassette (ABC) transporter complex"/>
    <property type="evidence" value="ECO:0007669"/>
    <property type="project" value="TreeGrafter"/>
</dbReference>
<dbReference type="SUPFAM" id="SSF52540">
    <property type="entry name" value="P-loop containing nucleoside triphosphate hydrolases"/>
    <property type="match status" value="1"/>
</dbReference>
<feature type="non-terminal residue" evidence="5">
    <location>
        <position position="1"/>
    </location>
</feature>
<gene>
    <name evidence="5" type="ORF">S01H1_85554</name>
</gene>
<keyword evidence="2" id="KW-0547">Nucleotide-binding</keyword>
<dbReference type="InterPro" id="IPR050095">
    <property type="entry name" value="ECF_ABC_transporter_ATP-bd"/>
</dbReference>
<dbReference type="PANTHER" id="PTHR43553">
    <property type="entry name" value="HEAVY METAL TRANSPORTER"/>
    <property type="match status" value="1"/>
</dbReference>
<evidence type="ECO:0000256" key="1">
    <source>
        <dbReference type="ARBA" id="ARBA00022448"/>
    </source>
</evidence>
<comment type="caution">
    <text evidence="5">The sequence shown here is derived from an EMBL/GenBank/DDBJ whole genome shotgun (WGS) entry which is preliminary data.</text>
</comment>
<accession>X0Y3S5</accession>
<proteinExistence type="predicted"/>
<dbReference type="InterPro" id="IPR003439">
    <property type="entry name" value="ABC_transporter-like_ATP-bd"/>
</dbReference>